<dbReference type="PANTHER" id="PTHR34353:SF2">
    <property type="entry name" value="CRISPR-ASSOCIATED ENDONUCLEASE CAS1 1"/>
    <property type="match status" value="1"/>
</dbReference>
<keyword evidence="6 10" id="KW-0051">Antiviral defense</keyword>
<evidence type="ECO:0000256" key="6">
    <source>
        <dbReference type="ARBA" id="ARBA00023118"/>
    </source>
</evidence>
<evidence type="ECO:0000313" key="12">
    <source>
        <dbReference type="Proteomes" id="UP000808914"/>
    </source>
</evidence>
<comment type="similarity">
    <text evidence="10">Belongs to the CRISPR-associated endonuclease Cas1 family.</text>
</comment>
<dbReference type="PANTHER" id="PTHR34353">
    <property type="entry name" value="CRISPR-ASSOCIATED ENDONUCLEASE CAS1 1"/>
    <property type="match status" value="1"/>
</dbReference>
<dbReference type="InterPro" id="IPR050646">
    <property type="entry name" value="Cas1"/>
</dbReference>
<protein>
    <recommendedName>
        <fullName evidence="10">CRISPR-associated endonuclease Cas1</fullName>
        <ecNumber evidence="10">3.1.-.-</ecNumber>
    </recommendedName>
</protein>
<evidence type="ECO:0000313" key="11">
    <source>
        <dbReference type="EMBL" id="MBM7644541.1"/>
    </source>
</evidence>
<dbReference type="Pfam" id="PF01867">
    <property type="entry name" value="Cas_Cas1"/>
    <property type="match status" value="1"/>
</dbReference>
<keyword evidence="1 10" id="KW-0540">Nuclease</keyword>
<dbReference type="InterPro" id="IPR042206">
    <property type="entry name" value="CRISPR-assoc_Cas1_C"/>
</dbReference>
<name>A0ABS2PXE8_9BACL</name>
<dbReference type="InterPro" id="IPR002729">
    <property type="entry name" value="CRISPR-assoc_Cas1"/>
</dbReference>
<keyword evidence="8 10" id="KW-0464">Manganese</keyword>
<accession>A0ABS2PXE8</accession>
<dbReference type="Proteomes" id="UP000808914">
    <property type="component" value="Unassembled WGS sequence"/>
</dbReference>
<keyword evidence="5 10" id="KW-0460">Magnesium</keyword>
<evidence type="ECO:0000256" key="7">
    <source>
        <dbReference type="ARBA" id="ARBA00023125"/>
    </source>
</evidence>
<feature type="binding site" evidence="10">
    <location>
        <position position="235"/>
    </location>
    <ligand>
        <name>Mn(2+)</name>
        <dbReference type="ChEBI" id="CHEBI:29035"/>
    </ligand>
</feature>
<organism evidence="11 12">
    <name type="scientific">Scopulibacillus daqui</name>
    <dbReference type="NCBI Taxonomy" id="1469162"/>
    <lineage>
        <taxon>Bacteria</taxon>
        <taxon>Bacillati</taxon>
        <taxon>Bacillota</taxon>
        <taxon>Bacilli</taxon>
        <taxon>Bacillales</taxon>
        <taxon>Sporolactobacillaceae</taxon>
        <taxon>Scopulibacillus</taxon>
    </lineage>
</organism>
<keyword evidence="7 10" id="KW-0238">DNA-binding</keyword>
<keyword evidence="3 10" id="KW-0255">Endonuclease</keyword>
<keyword evidence="12" id="KW-1185">Reference proteome</keyword>
<keyword evidence="4 10" id="KW-0378">Hydrolase</keyword>
<evidence type="ECO:0000256" key="1">
    <source>
        <dbReference type="ARBA" id="ARBA00022722"/>
    </source>
</evidence>
<evidence type="ECO:0000256" key="9">
    <source>
        <dbReference type="ARBA" id="ARBA00038592"/>
    </source>
</evidence>
<evidence type="ECO:0000256" key="3">
    <source>
        <dbReference type="ARBA" id="ARBA00022759"/>
    </source>
</evidence>
<dbReference type="EC" id="3.1.-.-" evidence="10"/>
<feature type="binding site" evidence="10">
    <location>
        <position position="250"/>
    </location>
    <ligand>
        <name>Mn(2+)</name>
        <dbReference type="ChEBI" id="CHEBI:29035"/>
    </ligand>
</feature>
<comment type="function">
    <text evidence="10">CRISPR (clustered regularly interspaced short palindromic repeat), is an adaptive immune system that provides protection against mobile genetic elements (viruses, transposable elements and conjugative plasmids). CRISPR clusters contain spacers, sequences complementary to antecedent mobile elements, and target invading nucleic acids. CRISPR clusters are transcribed and processed into CRISPR RNA (crRNA). Acts as a dsDNA endonuclease. Involved in the integration of spacer DNA into the CRISPR cassette.</text>
</comment>
<sequence>MMLKEIIVDDYGISLSKKSERMVLRKNGKVIAEYAIKELNDLVISSKCGAVSISLLEELIQNGTQIHFVDYREEPFVTIYTPAHHGSVRGRREQLLSFFDERSVELSKRLIHAKIQNQINVLKYFLKSRKATKGSQKIESSIVSMKNYLQKLSEITGMNIDEVRQNILTLEAHAAKQYWKCIQIVLSDKWPFPSRNKNSNDEVNMMLNYGYAILRSRISSSILRAGLEPYAGFIHIDRSGRPSLVLDVMEIFRPAIVDRVVISLVTRGYQPKLDKMEDGSLFLDINTLNTLRTHLLKRFEKRDDYRGKKFMIKTIIQLQTRELASYFRNGTPFKGYIARW</sequence>
<dbReference type="CDD" id="cd09634">
    <property type="entry name" value="Cas1_I-II-III"/>
    <property type="match status" value="1"/>
</dbReference>
<reference evidence="11 12" key="1">
    <citation type="submission" date="2021-01" db="EMBL/GenBank/DDBJ databases">
        <title>Genomic Encyclopedia of Type Strains, Phase IV (KMG-IV): sequencing the most valuable type-strain genomes for metagenomic binning, comparative biology and taxonomic classification.</title>
        <authorList>
            <person name="Goeker M."/>
        </authorList>
    </citation>
    <scope>NUCLEOTIDE SEQUENCE [LARGE SCALE GENOMIC DNA]</scope>
    <source>
        <strain evidence="11 12">DSM 28236</strain>
    </source>
</reference>
<keyword evidence="2 10" id="KW-0479">Metal-binding</keyword>
<dbReference type="Gene3D" id="3.100.10.20">
    <property type="entry name" value="CRISPR-associated endonuclease Cas1, N-terminal domain"/>
    <property type="match status" value="1"/>
</dbReference>
<dbReference type="NCBIfam" id="TIGR00287">
    <property type="entry name" value="cas1"/>
    <property type="match status" value="1"/>
</dbReference>
<dbReference type="EMBL" id="JAFBER010000003">
    <property type="protein sequence ID" value="MBM7644541.1"/>
    <property type="molecule type" value="Genomic_DNA"/>
</dbReference>
<feature type="binding site" evidence="10">
    <location>
        <position position="171"/>
    </location>
    <ligand>
        <name>Mn(2+)</name>
        <dbReference type="ChEBI" id="CHEBI:29035"/>
    </ligand>
</feature>
<dbReference type="RefSeq" id="WP_239549057.1">
    <property type="nucleotide sequence ID" value="NZ_JAFBER010000003.1"/>
</dbReference>
<evidence type="ECO:0000256" key="8">
    <source>
        <dbReference type="ARBA" id="ARBA00023211"/>
    </source>
</evidence>
<dbReference type="InterPro" id="IPR042211">
    <property type="entry name" value="CRISPR-assoc_Cas1_N"/>
</dbReference>
<dbReference type="Gene3D" id="1.20.120.920">
    <property type="entry name" value="CRISPR-associated endonuclease Cas1, C-terminal domain"/>
    <property type="match status" value="1"/>
</dbReference>
<comment type="caution">
    <text evidence="11">The sequence shown here is derived from an EMBL/GenBank/DDBJ whole genome shotgun (WGS) entry which is preliminary data.</text>
</comment>
<evidence type="ECO:0000256" key="4">
    <source>
        <dbReference type="ARBA" id="ARBA00022801"/>
    </source>
</evidence>
<comment type="subunit">
    <text evidence="9 10">Homodimer, forms a heterotetramer with a Cas2 homodimer.</text>
</comment>
<comment type="cofactor">
    <cofactor evidence="10">
        <name>Mg(2+)</name>
        <dbReference type="ChEBI" id="CHEBI:18420"/>
    </cofactor>
    <cofactor evidence="10">
        <name>Mn(2+)</name>
        <dbReference type="ChEBI" id="CHEBI:29035"/>
    </cofactor>
</comment>
<dbReference type="HAMAP" id="MF_01470">
    <property type="entry name" value="Cas1"/>
    <property type="match status" value="1"/>
</dbReference>
<proteinExistence type="inferred from homology"/>
<evidence type="ECO:0000256" key="5">
    <source>
        <dbReference type="ARBA" id="ARBA00022842"/>
    </source>
</evidence>
<gene>
    <name evidence="10" type="primary">cas1</name>
    <name evidence="11" type="ORF">JOD45_000734</name>
</gene>
<evidence type="ECO:0000256" key="2">
    <source>
        <dbReference type="ARBA" id="ARBA00022723"/>
    </source>
</evidence>
<evidence type="ECO:0000256" key="10">
    <source>
        <dbReference type="HAMAP-Rule" id="MF_01470"/>
    </source>
</evidence>